<dbReference type="PROSITE" id="PS51318">
    <property type="entry name" value="TAT"/>
    <property type="match status" value="1"/>
</dbReference>
<reference evidence="4 5" key="1">
    <citation type="submission" date="2020-07" db="EMBL/GenBank/DDBJ databases">
        <authorList>
            <person name="Feng X."/>
        </authorList>
    </citation>
    <scope>NUCLEOTIDE SEQUENCE [LARGE SCALE GENOMIC DNA]</scope>
    <source>
        <strain evidence="4 5">JCM31066</strain>
    </source>
</reference>
<dbReference type="Gene3D" id="3.40.720.10">
    <property type="entry name" value="Alkaline Phosphatase, subunit A"/>
    <property type="match status" value="1"/>
</dbReference>
<dbReference type="InterPro" id="IPR051849">
    <property type="entry name" value="GAG-degrading_sulfatase"/>
</dbReference>
<evidence type="ECO:0000313" key="4">
    <source>
        <dbReference type="EMBL" id="MBC2592925.1"/>
    </source>
</evidence>
<organism evidence="4 5">
    <name type="scientific">Ruficoccus amylovorans</name>
    <dbReference type="NCBI Taxonomy" id="1804625"/>
    <lineage>
        <taxon>Bacteria</taxon>
        <taxon>Pseudomonadati</taxon>
        <taxon>Verrucomicrobiota</taxon>
        <taxon>Opitutia</taxon>
        <taxon>Puniceicoccales</taxon>
        <taxon>Cerasicoccaceae</taxon>
        <taxon>Ruficoccus</taxon>
    </lineage>
</organism>
<dbReference type="PANTHER" id="PTHR46615">
    <property type="entry name" value="ARYLSULFATASE K"/>
    <property type="match status" value="1"/>
</dbReference>
<dbReference type="SUPFAM" id="SSF53649">
    <property type="entry name" value="Alkaline phosphatase-like"/>
    <property type="match status" value="1"/>
</dbReference>
<dbReference type="Pfam" id="PF00884">
    <property type="entry name" value="Sulfatase"/>
    <property type="match status" value="1"/>
</dbReference>
<dbReference type="InterPro" id="IPR019546">
    <property type="entry name" value="TAT_signal_bac_arc"/>
</dbReference>
<dbReference type="Proteomes" id="UP000546464">
    <property type="component" value="Unassembled WGS sequence"/>
</dbReference>
<dbReference type="GO" id="GO:0004065">
    <property type="term" value="F:arylsulfatase activity"/>
    <property type="evidence" value="ECO:0007669"/>
    <property type="project" value="TreeGrafter"/>
</dbReference>
<dbReference type="NCBIfam" id="TIGR01409">
    <property type="entry name" value="TAT_signal_seq"/>
    <property type="match status" value="1"/>
</dbReference>
<evidence type="ECO:0000256" key="2">
    <source>
        <dbReference type="ARBA" id="ARBA00022801"/>
    </source>
</evidence>
<dbReference type="GO" id="GO:0016740">
    <property type="term" value="F:transferase activity"/>
    <property type="evidence" value="ECO:0007669"/>
    <property type="project" value="UniProtKB-KW"/>
</dbReference>
<dbReference type="AlphaFoldDB" id="A0A842H9I3"/>
<comment type="similarity">
    <text evidence="1">Belongs to the sulfatase family.</text>
</comment>
<dbReference type="InterPro" id="IPR000917">
    <property type="entry name" value="Sulfatase_N"/>
</dbReference>
<comment type="caution">
    <text evidence="4">The sequence shown here is derived from an EMBL/GenBank/DDBJ whole genome shotgun (WGS) entry which is preliminary data.</text>
</comment>
<evidence type="ECO:0000259" key="3">
    <source>
        <dbReference type="Pfam" id="PF00884"/>
    </source>
</evidence>
<dbReference type="InterPro" id="IPR017850">
    <property type="entry name" value="Alkaline_phosphatase_core_sf"/>
</dbReference>
<sequence>MNALSRRNFLKTAAIVGAGASLPQWGRGQSPAILKNRKPNILMISTDQWHADAFGYRGNNFLQTPHSDRIAAMGVDFPMSYSPDPVCGPTRTSWLTGLMPVEHAVTWNGVKIDPAIVDFGQWFGDHGYETAHFGKWHTSGRDPAKSFQYYTGMHPAGQYGDLPAGAVARSYLLSRTKDKPFIAHVSLMNPHDICQVACMRTADGQLPVDIDDLPPLPDNFYARPPEPEVVTMKVRNSPRRLPVSTWTETDWRFYRWMYYRYCEMVEVAIGQVLDALEASGQSENTVILYTSDHGEGLGHHGLSAKAFLYDEAARVPMVIAAPDRLPQGVIDDRTYTSGIDLFPTFCTLAGIPTPPNLCGYDIIGQHVSGKRARDILVTGASFEGAMGRDERYKLIRYTDRYVPSPTQQLFDMRSDPGETINLAEDPNYAAVMARLSEGIDDFQARLTPYRKS</sequence>
<proteinExistence type="inferred from homology"/>
<dbReference type="Pfam" id="PF10518">
    <property type="entry name" value="TAT_signal"/>
    <property type="match status" value="1"/>
</dbReference>
<evidence type="ECO:0000313" key="5">
    <source>
        <dbReference type="Proteomes" id="UP000546464"/>
    </source>
</evidence>
<gene>
    <name evidence="4" type="ORF">H5P28_01500</name>
</gene>
<accession>A0A842H9I3</accession>
<dbReference type="GO" id="GO:0015024">
    <property type="term" value="F:glucuronate-2-sulfatase activity"/>
    <property type="evidence" value="ECO:0007669"/>
    <property type="project" value="TreeGrafter"/>
</dbReference>
<dbReference type="EMBL" id="JACHVB010000012">
    <property type="protein sequence ID" value="MBC2592925.1"/>
    <property type="molecule type" value="Genomic_DNA"/>
</dbReference>
<dbReference type="PANTHER" id="PTHR46615:SF1">
    <property type="entry name" value="ARYLSULFATASE K"/>
    <property type="match status" value="1"/>
</dbReference>
<evidence type="ECO:0000256" key="1">
    <source>
        <dbReference type="ARBA" id="ARBA00008779"/>
    </source>
</evidence>
<feature type="domain" description="Sulfatase N-terminal" evidence="3">
    <location>
        <begin position="39"/>
        <end position="351"/>
    </location>
</feature>
<keyword evidence="5" id="KW-1185">Reference proteome</keyword>
<dbReference type="PROSITE" id="PS00523">
    <property type="entry name" value="SULFATASE_1"/>
    <property type="match status" value="1"/>
</dbReference>
<dbReference type="InterPro" id="IPR006311">
    <property type="entry name" value="TAT_signal"/>
</dbReference>
<name>A0A842H9I3_9BACT</name>
<keyword evidence="2 4" id="KW-0378">Hydrolase</keyword>
<protein>
    <submittedName>
        <fullName evidence="4">Sulfatase-like hydrolase/transferase</fullName>
    </submittedName>
</protein>
<keyword evidence="4" id="KW-0808">Transferase</keyword>
<dbReference type="RefSeq" id="WP_185673935.1">
    <property type="nucleotide sequence ID" value="NZ_JACHVB010000012.1"/>
</dbReference>
<dbReference type="InterPro" id="IPR024607">
    <property type="entry name" value="Sulfatase_CS"/>
</dbReference>